<evidence type="ECO:0000256" key="2">
    <source>
        <dbReference type="ARBA" id="ARBA00022692"/>
    </source>
</evidence>
<proteinExistence type="inferred from homology"/>
<keyword evidence="4 6" id="KW-0472">Membrane</keyword>
<comment type="caution">
    <text evidence="8">The sequence shown here is derived from an EMBL/GenBank/DDBJ whole genome shotgun (WGS) entry which is preliminary data.</text>
</comment>
<dbReference type="GO" id="GO:0051205">
    <property type="term" value="P:protein insertion into membrane"/>
    <property type="evidence" value="ECO:0007669"/>
    <property type="project" value="TreeGrafter"/>
</dbReference>
<evidence type="ECO:0000256" key="3">
    <source>
        <dbReference type="ARBA" id="ARBA00022989"/>
    </source>
</evidence>
<comment type="subcellular location">
    <subcellularLocation>
        <location evidence="1 5">Membrane</location>
        <topology evidence="1 5">Multi-pass membrane protein</topology>
    </subcellularLocation>
</comment>
<reference evidence="9" key="1">
    <citation type="submission" date="2017-09" db="EMBL/GenBank/DDBJ databases">
        <title>Depth-based differentiation of microbial function through sediment-hosted aquifers and enrichment of novel symbionts in the deep terrestrial subsurface.</title>
        <authorList>
            <person name="Probst A.J."/>
            <person name="Ladd B."/>
            <person name="Jarett J.K."/>
            <person name="Geller-Mcgrath D.E."/>
            <person name="Sieber C.M.K."/>
            <person name="Emerson J.B."/>
            <person name="Anantharaman K."/>
            <person name="Thomas B.C."/>
            <person name="Malmstrom R."/>
            <person name="Stieglmeier M."/>
            <person name="Klingl A."/>
            <person name="Woyke T."/>
            <person name="Ryan C.M."/>
            <person name="Banfield J.F."/>
        </authorList>
    </citation>
    <scope>NUCLEOTIDE SEQUENCE [LARGE SCALE GENOMIC DNA]</scope>
</reference>
<feature type="transmembrane region" description="Helical" evidence="6">
    <location>
        <begin position="184"/>
        <end position="200"/>
    </location>
</feature>
<evidence type="ECO:0000313" key="8">
    <source>
        <dbReference type="EMBL" id="PIR76422.1"/>
    </source>
</evidence>
<dbReference type="GO" id="GO:0032977">
    <property type="term" value="F:membrane insertase activity"/>
    <property type="evidence" value="ECO:0007669"/>
    <property type="project" value="InterPro"/>
</dbReference>
<evidence type="ECO:0000256" key="1">
    <source>
        <dbReference type="ARBA" id="ARBA00004141"/>
    </source>
</evidence>
<dbReference type="GO" id="GO:0016020">
    <property type="term" value="C:membrane"/>
    <property type="evidence" value="ECO:0007669"/>
    <property type="project" value="UniProtKB-SubCell"/>
</dbReference>
<accession>A0A2H0TW95</accession>
<feature type="transmembrane region" description="Helical" evidence="6">
    <location>
        <begin position="30"/>
        <end position="51"/>
    </location>
</feature>
<dbReference type="InterPro" id="IPR028055">
    <property type="entry name" value="YidC/Oxa/ALB_C"/>
</dbReference>
<evidence type="ECO:0000256" key="5">
    <source>
        <dbReference type="RuleBase" id="RU003945"/>
    </source>
</evidence>
<dbReference type="Proteomes" id="UP000231530">
    <property type="component" value="Unassembled WGS sequence"/>
</dbReference>
<keyword evidence="2 5" id="KW-0812">Transmembrane</keyword>
<keyword evidence="3 6" id="KW-1133">Transmembrane helix</keyword>
<name>A0A2H0TW95_9BACT</name>
<dbReference type="Pfam" id="PF02096">
    <property type="entry name" value="60KD_IMP"/>
    <property type="match status" value="1"/>
</dbReference>
<evidence type="ECO:0000256" key="6">
    <source>
        <dbReference type="SAM" id="Phobius"/>
    </source>
</evidence>
<feature type="transmembrane region" description="Helical" evidence="6">
    <location>
        <begin position="95"/>
        <end position="116"/>
    </location>
</feature>
<dbReference type="EMBL" id="PFBY01000026">
    <property type="protein sequence ID" value="PIR76422.1"/>
    <property type="molecule type" value="Genomic_DNA"/>
</dbReference>
<protein>
    <recommendedName>
        <fullName evidence="7">Membrane insertase YidC/Oxa/ALB C-terminal domain-containing protein</fullName>
    </recommendedName>
</protein>
<dbReference type="PANTHER" id="PTHR12428">
    <property type="entry name" value="OXA1"/>
    <property type="match status" value="1"/>
</dbReference>
<gene>
    <name evidence="8" type="ORF">COU32_02135</name>
</gene>
<comment type="similarity">
    <text evidence="5">Belongs to the OXA1/ALB3/YidC family.</text>
</comment>
<dbReference type="InterPro" id="IPR001708">
    <property type="entry name" value="YidC/ALB3/OXA1/COX18"/>
</dbReference>
<evidence type="ECO:0000259" key="7">
    <source>
        <dbReference type="Pfam" id="PF02096"/>
    </source>
</evidence>
<feature type="transmembrane region" description="Helical" evidence="6">
    <location>
        <begin position="154"/>
        <end position="172"/>
    </location>
</feature>
<evidence type="ECO:0000256" key="4">
    <source>
        <dbReference type="ARBA" id="ARBA00023136"/>
    </source>
</evidence>
<feature type="transmembrane region" description="Helical" evidence="6">
    <location>
        <begin position="206"/>
        <end position="226"/>
    </location>
</feature>
<dbReference type="PANTHER" id="PTHR12428:SF65">
    <property type="entry name" value="CYTOCHROME C OXIDASE ASSEMBLY PROTEIN COX18, MITOCHONDRIAL"/>
    <property type="match status" value="1"/>
</dbReference>
<dbReference type="AlphaFoldDB" id="A0A2H0TW95"/>
<organism evidence="8 9">
    <name type="scientific">Candidatus Magasanikbacteria bacterium CG10_big_fil_rev_8_21_14_0_10_42_10</name>
    <dbReference type="NCBI Taxonomy" id="1974649"/>
    <lineage>
        <taxon>Bacteria</taxon>
        <taxon>Candidatus Magasanikiibacteriota</taxon>
    </lineage>
</organism>
<feature type="domain" description="Membrane insertase YidC/Oxa/ALB C-terminal" evidence="7">
    <location>
        <begin position="30"/>
        <end position="222"/>
    </location>
</feature>
<sequence>MFTDFWTLYFYEPVFNFLIWIYNNWAHGNMGWAVVYLTVALRVLILPLTIISERNTAKNEEVEAEILKLAKEFHYDKVQQKQEIRKRLKQRHVQPWAKASSLVIQAIVFILLYQVFINGITGVRMLKTLYPFVDFPGEINRMFYGFDLKARHDIFWSGIVGVWLLVEIYIEFRRKHNLRRGDMFYFIFFPLGVFFFLWVLPMVKSIFVLTSLSFSLVVHVIVHPFFALKKKPDLAPVEKKK</sequence>
<evidence type="ECO:0000313" key="9">
    <source>
        <dbReference type="Proteomes" id="UP000231530"/>
    </source>
</evidence>